<evidence type="ECO:0000256" key="6">
    <source>
        <dbReference type="ARBA" id="ARBA00047942"/>
    </source>
</evidence>
<dbReference type="Gene3D" id="3.40.50.150">
    <property type="entry name" value="Vaccinia Virus protein VP39"/>
    <property type="match status" value="1"/>
</dbReference>
<dbReference type="PRINTS" id="PR00506">
    <property type="entry name" value="D21N6MTFRASE"/>
</dbReference>
<dbReference type="Pfam" id="PF01555">
    <property type="entry name" value="N6_N4_Mtase"/>
    <property type="match status" value="1"/>
</dbReference>
<sequence>MHSLKSRLSGKIKLIYIDPPYNTSNDSFKYNDNFNHSSWLVFMKNRLEIAKELLADDGVIFVSIDENEHAYLKVLMDEIFGRNNFIGELIRKTKSTANDVKTGLNIQHEYVLIFAKIKENVFLIGDEKTFDNYKNPDNDPNGDWVSADPTAQDDGRKTKNLMEIKNPYTGKIDVPNAGLRWRFAESSFNDLVASGKIVFKKSHGENERGFIFKRYKNEVKSTFKLIGSLDTADNQYLNQVATKELIKLFDNKVFDFPKPESLFQLIIQSCTNENDIVLDYHLGSGTTCAVAHKMGRRWIGIEQMDYIEDITKTRLLKVLDGEQGGISKAVNWQGGGSFVYFELKKYNQLFVEQIISANNKTELNAVYRQMKENAFLKFWFEADDFKEWFKDDDDDLIEDLSERKNKLLEILDENQLYLNYADIDDARYQVSDADKALSKAFYGERHD</sequence>
<organism evidence="9 10">
    <name type="scientific">Moraxella nasicaprae</name>
    <dbReference type="NCBI Taxonomy" id="2904122"/>
    <lineage>
        <taxon>Bacteria</taxon>
        <taxon>Pseudomonadati</taxon>
        <taxon>Pseudomonadota</taxon>
        <taxon>Gammaproteobacteria</taxon>
        <taxon>Moraxellales</taxon>
        <taxon>Moraxellaceae</taxon>
        <taxon>Moraxella</taxon>
    </lineage>
</organism>
<dbReference type="InterPro" id="IPR029063">
    <property type="entry name" value="SAM-dependent_MTases_sf"/>
</dbReference>
<protein>
    <recommendedName>
        <fullName evidence="2">site-specific DNA-methyltransferase (adenine-specific)</fullName>
        <ecNumber evidence="2">2.1.1.72</ecNumber>
    </recommendedName>
</protein>
<evidence type="ECO:0000313" key="9">
    <source>
        <dbReference type="EMBL" id="UXZ05809.1"/>
    </source>
</evidence>
<evidence type="ECO:0000313" key="10">
    <source>
        <dbReference type="Proteomes" id="UP001063782"/>
    </source>
</evidence>
<name>A0ABY6F6V4_9GAMM</name>
<evidence type="ECO:0000256" key="5">
    <source>
        <dbReference type="ARBA" id="ARBA00022691"/>
    </source>
</evidence>
<proteinExistence type="inferred from homology"/>
<comment type="catalytic activity">
    <reaction evidence="6">
        <text>a 2'-deoxyadenosine in DNA + S-adenosyl-L-methionine = an N(6)-methyl-2'-deoxyadenosine in DNA + S-adenosyl-L-homocysteine + H(+)</text>
        <dbReference type="Rhea" id="RHEA:15197"/>
        <dbReference type="Rhea" id="RHEA-COMP:12418"/>
        <dbReference type="Rhea" id="RHEA-COMP:12419"/>
        <dbReference type="ChEBI" id="CHEBI:15378"/>
        <dbReference type="ChEBI" id="CHEBI:57856"/>
        <dbReference type="ChEBI" id="CHEBI:59789"/>
        <dbReference type="ChEBI" id="CHEBI:90615"/>
        <dbReference type="ChEBI" id="CHEBI:90616"/>
        <dbReference type="EC" id="2.1.1.72"/>
    </reaction>
</comment>
<keyword evidence="5" id="KW-0949">S-adenosyl-L-methionine</keyword>
<keyword evidence="3" id="KW-0489">Methyltransferase</keyword>
<evidence type="ECO:0000256" key="2">
    <source>
        <dbReference type="ARBA" id="ARBA00011900"/>
    </source>
</evidence>
<dbReference type="PIRSF" id="PIRSF015855">
    <property type="entry name" value="TypeIII_Mtase_mKpnI"/>
    <property type="match status" value="1"/>
</dbReference>
<evidence type="ECO:0000256" key="3">
    <source>
        <dbReference type="ARBA" id="ARBA00022603"/>
    </source>
</evidence>
<comment type="similarity">
    <text evidence="1">Belongs to the N(4)/N(6)-methyltransferase family.</text>
</comment>
<dbReference type="EC" id="2.1.1.72" evidence="2"/>
<evidence type="ECO:0000256" key="4">
    <source>
        <dbReference type="ARBA" id="ARBA00022679"/>
    </source>
</evidence>
<evidence type="ECO:0000259" key="8">
    <source>
        <dbReference type="Pfam" id="PF01555"/>
    </source>
</evidence>
<dbReference type="InterPro" id="IPR002941">
    <property type="entry name" value="DNA_methylase_N4/N6"/>
</dbReference>
<dbReference type="PROSITE" id="PS00092">
    <property type="entry name" value="N6_MTASE"/>
    <property type="match status" value="1"/>
</dbReference>
<accession>A0ABY6F6V4</accession>
<reference evidence="9" key="1">
    <citation type="submission" date="2021-12" db="EMBL/GenBank/DDBJ databases">
        <title>taxonomy of Moraxella sp. ZY201224.</title>
        <authorList>
            <person name="Li F."/>
        </authorList>
    </citation>
    <scope>NUCLEOTIDE SEQUENCE</scope>
    <source>
        <strain evidence="9">ZY201224</strain>
    </source>
</reference>
<evidence type="ECO:0000256" key="7">
    <source>
        <dbReference type="SAM" id="MobiDB-lite"/>
    </source>
</evidence>
<feature type="region of interest" description="Disordered" evidence="7">
    <location>
        <begin position="135"/>
        <end position="155"/>
    </location>
</feature>
<dbReference type="InterPro" id="IPR002295">
    <property type="entry name" value="N4/N6-MTase_EcoPI_Mod-like"/>
</dbReference>
<keyword evidence="10" id="KW-1185">Reference proteome</keyword>
<evidence type="ECO:0000256" key="1">
    <source>
        <dbReference type="ARBA" id="ARBA00006594"/>
    </source>
</evidence>
<dbReference type="InterPro" id="IPR002052">
    <property type="entry name" value="DNA_methylase_N6_adenine_CS"/>
</dbReference>
<feature type="domain" description="DNA methylase N-4/N-6" evidence="8">
    <location>
        <begin position="12"/>
        <end position="312"/>
    </location>
</feature>
<gene>
    <name evidence="9" type="ORF">LU297_04775</name>
</gene>
<keyword evidence="4" id="KW-0808">Transferase</keyword>
<dbReference type="Proteomes" id="UP001063782">
    <property type="component" value="Chromosome"/>
</dbReference>
<dbReference type="SUPFAM" id="SSF53335">
    <property type="entry name" value="S-adenosyl-L-methionine-dependent methyltransferases"/>
    <property type="match status" value="1"/>
</dbReference>
<dbReference type="EMBL" id="CP089977">
    <property type="protein sequence ID" value="UXZ05809.1"/>
    <property type="molecule type" value="Genomic_DNA"/>
</dbReference>